<dbReference type="SUPFAM" id="SSF50129">
    <property type="entry name" value="GroES-like"/>
    <property type="match status" value="1"/>
</dbReference>
<dbReference type="Pfam" id="PF08240">
    <property type="entry name" value="ADH_N"/>
    <property type="match status" value="1"/>
</dbReference>
<proteinExistence type="predicted"/>
<dbReference type="InterPro" id="IPR014188">
    <property type="entry name" value="Acrylyl-CoA_reductase_AcuI"/>
</dbReference>
<dbReference type="RefSeq" id="WP_155324143.1">
    <property type="nucleotide sequence ID" value="NZ_AP021876.1"/>
</dbReference>
<accession>A0A5K7ZV55</accession>
<dbReference type="InterPro" id="IPR051397">
    <property type="entry name" value="Zn-ADH-like_protein"/>
</dbReference>
<dbReference type="SUPFAM" id="SSF51735">
    <property type="entry name" value="NAD(P)-binding Rossmann-fold domains"/>
    <property type="match status" value="1"/>
</dbReference>
<dbReference type="InterPro" id="IPR011032">
    <property type="entry name" value="GroES-like_sf"/>
</dbReference>
<dbReference type="PANTHER" id="PTHR43677">
    <property type="entry name" value="SHORT-CHAIN DEHYDROGENASE/REDUCTASE"/>
    <property type="match status" value="1"/>
</dbReference>
<protein>
    <submittedName>
        <fullName evidence="2">Alcohol dehydrogenase</fullName>
    </submittedName>
</protein>
<feature type="domain" description="Enoyl reductase (ER)" evidence="1">
    <location>
        <begin position="21"/>
        <end position="329"/>
    </location>
</feature>
<dbReference type="KEGG" id="dov:DSCO28_46880"/>
<reference evidence="2 3" key="1">
    <citation type="submission" date="2019-11" db="EMBL/GenBank/DDBJ databases">
        <title>Comparative genomics of hydrocarbon-degrading Desulfosarcina strains.</title>
        <authorList>
            <person name="Watanabe M."/>
            <person name="Kojima H."/>
            <person name="Fukui M."/>
        </authorList>
    </citation>
    <scope>NUCLEOTIDE SEQUENCE [LARGE SCALE GENOMIC DNA]</scope>
    <source>
        <strain evidence="2 3">28bB2T</strain>
    </source>
</reference>
<sequence>MKPTTFRALVITETENKQYLRQIQDKSVDDLPAGDVLVRVHFSSLNYKDALSASGNKGVTRNYPHTPGIDAAGIVAESSDPRLTPGDPVIVTSYDLGMNTAGGFGQYIRVPAGWVVPLPKGLTLREAMGYGTAGFTAGLSVFQLIRHDVLPEHGEVLVSGATGGVGSIAVAILSKLGYAVAAVNGKVDRSDYLNAIGAKRIISIDEATDKSGRPLLKSQWAGSIDAVGGDILATAVKSMNANGVVTTCGNAASPELPVNVYPFILRGVTLVGIDSQNCPMPHRLETWEKLSDEWKIPMPETMVEEIRLEDLDQRIDRMLNRQHKGRSVVNLTD</sequence>
<dbReference type="InterPro" id="IPR013149">
    <property type="entry name" value="ADH-like_C"/>
</dbReference>
<organism evidence="2 3">
    <name type="scientific">Desulfosarcina ovata subsp. sediminis</name>
    <dbReference type="NCBI Taxonomy" id="885957"/>
    <lineage>
        <taxon>Bacteria</taxon>
        <taxon>Pseudomonadati</taxon>
        <taxon>Thermodesulfobacteriota</taxon>
        <taxon>Desulfobacteria</taxon>
        <taxon>Desulfobacterales</taxon>
        <taxon>Desulfosarcinaceae</taxon>
        <taxon>Desulfosarcina</taxon>
    </lineage>
</organism>
<dbReference type="GO" id="GO:0043957">
    <property type="term" value="F:acryloyl-CoA reductase (NADPH) activity"/>
    <property type="evidence" value="ECO:0007669"/>
    <property type="project" value="TreeGrafter"/>
</dbReference>
<dbReference type="PANTHER" id="PTHR43677:SF1">
    <property type="entry name" value="ACRYLYL-COA REDUCTASE ACUI-RELATED"/>
    <property type="match status" value="1"/>
</dbReference>
<dbReference type="SMART" id="SM00829">
    <property type="entry name" value="PKS_ER"/>
    <property type="match status" value="1"/>
</dbReference>
<evidence type="ECO:0000313" key="3">
    <source>
        <dbReference type="Proteomes" id="UP000425960"/>
    </source>
</evidence>
<evidence type="ECO:0000313" key="2">
    <source>
        <dbReference type="EMBL" id="BBO84122.1"/>
    </source>
</evidence>
<dbReference type="Gene3D" id="3.90.180.10">
    <property type="entry name" value="Medium-chain alcohol dehydrogenases, catalytic domain"/>
    <property type="match status" value="1"/>
</dbReference>
<dbReference type="Proteomes" id="UP000425960">
    <property type="component" value="Chromosome"/>
</dbReference>
<name>A0A5K7ZV55_9BACT</name>
<dbReference type="Gene3D" id="3.40.50.720">
    <property type="entry name" value="NAD(P)-binding Rossmann-like Domain"/>
    <property type="match status" value="1"/>
</dbReference>
<dbReference type="EMBL" id="AP021876">
    <property type="protein sequence ID" value="BBO84122.1"/>
    <property type="molecule type" value="Genomic_DNA"/>
</dbReference>
<dbReference type="InterPro" id="IPR020843">
    <property type="entry name" value="ER"/>
</dbReference>
<gene>
    <name evidence="2" type="ORF">DSCO28_46880</name>
</gene>
<dbReference type="InterPro" id="IPR013154">
    <property type="entry name" value="ADH-like_N"/>
</dbReference>
<dbReference type="CDD" id="cd05280">
    <property type="entry name" value="MDR_yhdh_yhfp"/>
    <property type="match status" value="1"/>
</dbReference>
<dbReference type="Pfam" id="PF00107">
    <property type="entry name" value="ADH_zinc_N"/>
    <property type="match status" value="1"/>
</dbReference>
<dbReference type="InterPro" id="IPR036291">
    <property type="entry name" value="NAD(P)-bd_dom_sf"/>
</dbReference>
<evidence type="ECO:0000259" key="1">
    <source>
        <dbReference type="SMART" id="SM00829"/>
    </source>
</evidence>
<dbReference type="AlphaFoldDB" id="A0A5K7ZV55"/>
<dbReference type="NCBIfam" id="TIGR02823">
    <property type="entry name" value="oxido_YhdH"/>
    <property type="match status" value="1"/>
</dbReference>